<evidence type="ECO:0000313" key="2">
    <source>
        <dbReference type="EMBL" id="SDQ47780.1"/>
    </source>
</evidence>
<dbReference type="AlphaFoldDB" id="A0A1H1B7B5"/>
<name>A0A1H1B7B5_9MICO</name>
<accession>A0A1H1B7B5</accession>
<gene>
    <name evidence="1" type="ORF">SAMN04488565_0035</name>
    <name evidence="2" type="ORF">SAMN04488565_2629</name>
</gene>
<evidence type="ECO:0000313" key="1">
    <source>
        <dbReference type="EMBL" id="SDQ05020.1"/>
    </source>
</evidence>
<dbReference type="EMBL" id="FNKB01000001">
    <property type="protein sequence ID" value="SDQ05020.1"/>
    <property type="molecule type" value="Genomic_DNA"/>
</dbReference>
<organism evidence="2 3">
    <name type="scientific">Leucobacter chromiiresistens</name>
    <dbReference type="NCBI Taxonomy" id="1079994"/>
    <lineage>
        <taxon>Bacteria</taxon>
        <taxon>Bacillati</taxon>
        <taxon>Actinomycetota</taxon>
        <taxon>Actinomycetes</taxon>
        <taxon>Micrococcales</taxon>
        <taxon>Microbacteriaceae</taxon>
        <taxon>Leucobacter</taxon>
    </lineage>
</organism>
<proteinExistence type="predicted"/>
<dbReference type="Proteomes" id="UP000182690">
    <property type="component" value="Unassembled WGS sequence"/>
</dbReference>
<reference evidence="2 3" key="1">
    <citation type="submission" date="2016-10" db="EMBL/GenBank/DDBJ databases">
        <authorList>
            <person name="de Groot N.N."/>
        </authorList>
    </citation>
    <scope>NUCLEOTIDE SEQUENCE [LARGE SCALE GENOMIC DNA]</scope>
    <source>
        <strain evidence="2 3">DSM 22788</strain>
    </source>
</reference>
<evidence type="ECO:0000313" key="3">
    <source>
        <dbReference type="Proteomes" id="UP000182690"/>
    </source>
</evidence>
<dbReference type="EMBL" id="FNKB01000002">
    <property type="protein sequence ID" value="SDQ47780.1"/>
    <property type="molecule type" value="Genomic_DNA"/>
</dbReference>
<dbReference type="STRING" id="1079994.SAMN04488565_0035"/>
<sequence length="66" mass="7249">MRDLAPRRLIRAGDIVHIKNQDGSWKITRTMPAQGGGTRITASSLHAYPRVDITIAASRATLAHQE</sequence>
<dbReference type="RefSeq" id="WP_010156227.1">
    <property type="nucleotide sequence ID" value="NZ_FNKB01000001.1"/>
</dbReference>
<protein>
    <submittedName>
        <fullName evidence="2">Uncharacterized protein</fullName>
    </submittedName>
</protein>